<gene>
    <name evidence="1" type="ORF">NSCI0253_LOCUS7449</name>
</gene>
<reference evidence="1" key="1">
    <citation type="submission" date="2021-01" db="EMBL/GenBank/DDBJ databases">
        <authorList>
            <person name="Corre E."/>
            <person name="Pelletier E."/>
            <person name="Niang G."/>
            <person name="Scheremetjew M."/>
            <person name="Finn R."/>
            <person name="Kale V."/>
            <person name="Holt S."/>
            <person name="Cochrane G."/>
            <person name="Meng A."/>
            <person name="Brown T."/>
            <person name="Cohen L."/>
        </authorList>
    </citation>
    <scope>NUCLEOTIDE SEQUENCE</scope>
</reference>
<dbReference type="EMBL" id="HBFQ01010686">
    <property type="protein sequence ID" value="CAD8833101.1"/>
    <property type="molecule type" value="Transcribed_RNA"/>
</dbReference>
<protein>
    <submittedName>
        <fullName evidence="1">Uncharacterized protein</fullName>
    </submittedName>
</protein>
<dbReference type="AlphaFoldDB" id="A0A7S0ZUL7"/>
<evidence type="ECO:0000313" key="1">
    <source>
        <dbReference type="EMBL" id="CAD8833101.1"/>
    </source>
</evidence>
<name>A0A7S0ZUL7_NOCSC</name>
<accession>A0A7S0ZUL7</accession>
<proteinExistence type="predicted"/>
<sequence length="319" mass="35689">MDDASSYPRQVPNPDFLPPGWKTQEFMYKSGSCLGKTYIRFASIDGRFRNIQSVKAAVKEQAMADGQSVDAAVALLEQKKLEQKAWKEEKLKEQGILKGAEREEAIEVFRTTHCELTGAMVAQFPGWTSHAKRLENCGQVSMTYFDDKGKPWKLIKDIQAALGGRLMRGESMPWIGEAIRQLDGPKKFGSNPARAFVVEGDPLDATAKRLKREALLPVNMRLDKAYHLKPPSEGRSVWTVIPHDIFDDCSLNLDAITPRVEAAGFTCKKRSKDAYTFSGPRLGDVRLCQTGEMLVDSGDQRAILKIAEQYCGTWLLELD</sequence>
<organism evidence="1">
    <name type="scientific">Noctiluca scintillans</name>
    <name type="common">Sea sparkle</name>
    <name type="synonym">Red tide dinoflagellate</name>
    <dbReference type="NCBI Taxonomy" id="2966"/>
    <lineage>
        <taxon>Eukaryota</taxon>
        <taxon>Sar</taxon>
        <taxon>Alveolata</taxon>
        <taxon>Dinophyceae</taxon>
        <taxon>Noctilucales</taxon>
        <taxon>Noctilucaceae</taxon>
        <taxon>Noctiluca</taxon>
    </lineage>
</organism>